<dbReference type="AlphaFoldDB" id="A0AB34P3L9"/>
<name>A0AB34P3L9_9XANT</name>
<feature type="coiled-coil region" evidence="1">
    <location>
        <begin position="100"/>
        <end position="141"/>
    </location>
</feature>
<dbReference type="Gene3D" id="1.20.5.1700">
    <property type="match status" value="1"/>
</dbReference>
<gene>
    <name evidence="2" type="ORF">NC00_18840</name>
</gene>
<keyword evidence="1" id="KW-0175">Coiled coil</keyword>
<dbReference type="Proteomes" id="UP000029879">
    <property type="component" value="Unassembled WGS sequence"/>
</dbReference>
<protein>
    <submittedName>
        <fullName evidence="2">Uncharacterized protein</fullName>
    </submittedName>
</protein>
<organism evidence="2 3">
    <name type="scientific">Xanthomonas cannabis pv. phaseoli</name>
    <dbReference type="NCBI Taxonomy" id="1885902"/>
    <lineage>
        <taxon>Bacteria</taxon>
        <taxon>Pseudomonadati</taxon>
        <taxon>Pseudomonadota</taxon>
        <taxon>Gammaproteobacteria</taxon>
        <taxon>Lysobacterales</taxon>
        <taxon>Lysobacteraceae</taxon>
        <taxon>Xanthomonas</taxon>
    </lineage>
</organism>
<proteinExistence type="predicted"/>
<comment type="caution">
    <text evidence="2">The sequence shown here is derived from an EMBL/GenBank/DDBJ whole genome shotgun (WGS) entry which is preliminary data.</text>
</comment>
<evidence type="ECO:0000256" key="1">
    <source>
        <dbReference type="SAM" id="Coils"/>
    </source>
</evidence>
<evidence type="ECO:0000313" key="2">
    <source>
        <dbReference type="EMBL" id="KGK56249.1"/>
    </source>
</evidence>
<accession>A0AB34P3L9</accession>
<evidence type="ECO:0000313" key="3">
    <source>
        <dbReference type="Proteomes" id="UP000029879"/>
    </source>
</evidence>
<reference evidence="2 3" key="1">
    <citation type="submission" date="2014-10" db="EMBL/GenBank/DDBJ databases">
        <title>Genome sequence of a Xanthomonas strain that is pathogenic on beans.</title>
        <authorList>
            <person name="Aritua V."/>
            <person name="Sapp M."/>
            <person name="Harrison J."/>
            <person name="Smith J."/>
            <person name="Studholme D."/>
        </authorList>
    </citation>
    <scope>NUCLEOTIDE SEQUENCE [LARGE SCALE GENOMIC DNA]</scope>
    <source>
        <strain evidence="2 3">Nyagatare</strain>
    </source>
</reference>
<sequence length="187" mass="21355">MLLSITFRHNSAYTFSLSKSGPDTYLISASPGEHETRELKRVDNPSEAPGEVLIWTKNIRDELRATIPVYSELDELRETIERHVKEHVENPQQPFTQEESDELRGKLDELMAKFQEMQENHELTQQEVNRLNQEIAALKANLSGYPKGTWYKTAASKLWLAVSKVGTSKESRQVISKVANKMLGLDQ</sequence>
<dbReference type="EMBL" id="JRQI01000093">
    <property type="protein sequence ID" value="KGK56249.1"/>
    <property type="molecule type" value="Genomic_DNA"/>
</dbReference>